<organism evidence="2 3">
    <name type="scientific">Auricularia subglabra (strain TFB-10046 / SS5)</name>
    <name type="common">White-rot fungus</name>
    <name type="synonym">Auricularia delicata (strain TFB10046)</name>
    <dbReference type="NCBI Taxonomy" id="717982"/>
    <lineage>
        <taxon>Eukaryota</taxon>
        <taxon>Fungi</taxon>
        <taxon>Dikarya</taxon>
        <taxon>Basidiomycota</taxon>
        <taxon>Agaricomycotina</taxon>
        <taxon>Agaricomycetes</taxon>
        <taxon>Auriculariales</taxon>
        <taxon>Auriculariaceae</taxon>
        <taxon>Auricularia</taxon>
    </lineage>
</organism>
<sequence length="420" mass="44286">MSGEQHRTGSARWKGCDIGEPEPEPGEGGAGNAARSASDDVDMDDVTVINEGEPSSLPEKDTLPPGSRCYAVANGRVPRVYRAWWGQCVPQRLTIPALALTGRIWISDSACVQVDGFVEYDPAQDMATDDGDAPRFSPAAEKPEDRPLGSPSEGLLPGHVARGAWPPGDRNDAPTPELTSNSDNSPVSAASLFSNFSLYTRALNDVAAQQGDANVDKGNSHKGDIITRPSVTNVTHPVEDRSAGAPGEEDRVQSDQTEDRARFVRGSTPTTTSPGSGAGTSTPPSRESQTSASAVHHEDRRPASVLFPLAPATGQDEYEDWMDELPADVLSQFAASALSLSAAHSASNITDTKSTASEDGAYLDSVSAWMDDIPTDELDGLDVRPGVCDVLGDATGEADDSGWIDDLSTQELDVIDGLNL</sequence>
<feature type="compositionally biased region" description="Basic and acidic residues" evidence="1">
    <location>
        <begin position="214"/>
        <end position="225"/>
    </location>
</feature>
<feature type="compositionally biased region" description="Low complexity" evidence="1">
    <location>
        <begin position="266"/>
        <end position="285"/>
    </location>
</feature>
<dbReference type="EMBL" id="JH687948">
    <property type="protein sequence ID" value="EJD34442.1"/>
    <property type="molecule type" value="Genomic_DNA"/>
</dbReference>
<evidence type="ECO:0000313" key="3">
    <source>
        <dbReference type="Proteomes" id="UP000006514"/>
    </source>
</evidence>
<protein>
    <submittedName>
        <fullName evidence="2">Uncharacterized protein</fullName>
    </submittedName>
</protein>
<feature type="region of interest" description="Disordered" evidence="1">
    <location>
        <begin position="1"/>
        <end position="66"/>
    </location>
</feature>
<name>J0LD30_AURST</name>
<dbReference type="InParanoid" id="J0LD30"/>
<feature type="compositionally biased region" description="Basic and acidic residues" evidence="1">
    <location>
        <begin position="237"/>
        <end position="262"/>
    </location>
</feature>
<accession>J0LD30</accession>
<keyword evidence="3" id="KW-1185">Reference proteome</keyword>
<evidence type="ECO:0000313" key="2">
    <source>
        <dbReference type="EMBL" id="EJD34442.1"/>
    </source>
</evidence>
<evidence type="ECO:0000256" key="1">
    <source>
        <dbReference type="SAM" id="MobiDB-lite"/>
    </source>
</evidence>
<feature type="compositionally biased region" description="Polar residues" evidence="1">
    <location>
        <begin position="177"/>
        <end position="186"/>
    </location>
</feature>
<reference evidence="3" key="1">
    <citation type="journal article" date="2012" name="Science">
        <title>The Paleozoic origin of enzymatic lignin decomposition reconstructed from 31 fungal genomes.</title>
        <authorList>
            <person name="Floudas D."/>
            <person name="Binder M."/>
            <person name="Riley R."/>
            <person name="Barry K."/>
            <person name="Blanchette R.A."/>
            <person name="Henrissat B."/>
            <person name="Martinez A.T."/>
            <person name="Otillar R."/>
            <person name="Spatafora J.W."/>
            <person name="Yadav J.S."/>
            <person name="Aerts A."/>
            <person name="Benoit I."/>
            <person name="Boyd A."/>
            <person name="Carlson A."/>
            <person name="Copeland A."/>
            <person name="Coutinho P.M."/>
            <person name="de Vries R.P."/>
            <person name="Ferreira P."/>
            <person name="Findley K."/>
            <person name="Foster B."/>
            <person name="Gaskell J."/>
            <person name="Glotzer D."/>
            <person name="Gorecki P."/>
            <person name="Heitman J."/>
            <person name="Hesse C."/>
            <person name="Hori C."/>
            <person name="Igarashi K."/>
            <person name="Jurgens J.A."/>
            <person name="Kallen N."/>
            <person name="Kersten P."/>
            <person name="Kohler A."/>
            <person name="Kuees U."/>
            <person name="Kumar T.K.A."/>
            <person name="Kuo A."/>
            <person name="LaButti K."/>
            <person name="Larrondo L.F."/>
            <person name="Lindquist E."/>
            <person name="Ling A."/>
            <person name="Lombard V."/>
            <person name="Lucas S."/>
            <person name="Lundell T."/>
            <person name="Martin R."/>
            <person name="McLaughlin D.J."/>
            <person name="Morgenstern I."/>
            <person name="Morin E."/>
            <person name="Murat C."/>
            <person name="Nagy L.G."/>
            <person name="Nolan M."/>
            <person name="Ohm R.A."/>
            <person name="Patyshakuliyeva A."/>
            <person name="Rokas A."/>
            <person name="Ruiz-Duenas F.J."/>
            <person name="Sabat G."/>
            <person name="Salamov A."/>
            <person name="Samejima M."/>
            <person name="Schmutz J."/>
            <person name="Slot J.C."/>
            <person name="St John F."/>
            <person name="Stenlid J."/>
            <person name="Sun H."/>
            <person name="Sun S."/>
            <person name="Syed K."/>
            <person name="Tsang A."/>
            <person name="Wiebenga A."/>
            <person name="Young D."/>
            <person name="Pisabarro A."/>
            <person name="Eastwood D.C."/>
            <person name="Martin F."/>
            <person name="Cullen D."/>
            <person name="Grigoriev I.V."/>
            <person name="Hibbett D.S."/>
        </authorList>
    </citation>
    <scope>NUCLEOTIDE SEQUENCE [LARGE SCALE GENOMIC DNA]</scope>
    <source>
        <strain evidence="3">TFB10046</strain>
    </source>
</reference>
<dbReference type="AlphaFoldDB" id="J0LD30"/>
<dbReference type="Proteomes" id="UP000006514">
    <property type="component" value="Unassembled WGS sequence"/>
</dbReference>
<dbReference type="KEGG" id="adl:AURDEDRAFT_176516"/>
<proteinExistence type="predicted"/>
<gene>
    <name evidence="2" type="ORF">AURDEDRAFT_176516</name>
</gene>
<feature type="region of interest" description="Disordered" evidence="1">
    <location>
        <begin position="123"/>
        <end position="186"/>
    </location>
</feature>
<feature type="region of interest" description="Disordered" evidence="1">
    <location>
        <begin position="212"/>
        <end position="308"/>
    </location>
</feature>